<feature type="transmembrane region" description="Helical" evidence="10">
    <location>
        <begin position="228"/>
        <end position="251"/>
    </location>
</feature>
<feature type="transmembrane region" description="Helical" evidence="10">
    <location>
        <begin position="459"/>
        <end position="487"/>
    </location>
</feature>
<evidence type="ECO:0000256" key="1">
    <source>
        <dbReference type="ARBA" id="ARBA00004128"/>
    </source>
</evidence>
<feature type="transmembrane region" description="Helical" evidence="10">
    <location>
        <begin position="543"/>
        <end position="563"/>
    </location>
</feature>
<evidence type="ECO:0000256" key="7">
    <source>
        <dbReference type="ARBA" id="ARBA00023136"/>
    </source>
</evidence>
<feature type="transmembrane region" description="Helical" evidence="10">
    <location>
        <begin position="117"/>
        <end position="136"/>
    </location>
</feature>
<dbReference type="Proteomes" id="UP001391051">
    <property type="component" value="Unassembled WGS sequence"/>
</dbReference>
<name>A0ABR1Q807_9PEZI</name>
<keyword evidence="5 10" id="KW-0812">Transmembrane</keyword>
<dbReference type="InterPro" id="IPR011701">
    <property type="entry name" value="MFS"/>
</dbReference>
<feature type="region of interest" description="Disordered" evidence="9">
    <location>
        <begin position="1"/>
        <end position="35"/>
    </location>
</feature>
<feature type="transmembrane region" description="Helical" evidence="10">
    <location>
        <begin position="47"/>
        <end position="73"/>
    </location>
</feature>
<evidence type="ECO:0000256" key="2">
    <source>
        <dbReference type="ARBA" id="ARBA00008335"/>
    </source>
</evidence>
<dbReference type="InterPro" id="IPR036259">
    <property type="entry name" value="MFS_trans_sf"/>
</dbReference>
<dbReference type="GeneID" id="92078808"/>
<evidence type="ECO:0000256" key="10">
    <source>
        <dbReference type="SAM" id="Phobius"/>
    </source>
</evidence>
<gene>
    <name evidence="11" type="ORF">PG986_009524</name>
</gene>
<feature type="transmembrane region" description="Helical" evidence="10">
    <location>
        <begin position="494"/>
        <end position="515"/>
    </location>
</feature>
<dbReference type="PANTHER" id="PTHR21576">
    <property type="entry name" value="UNCHARACTERIZED NODULIN-LIKE PROTEIN"/>
    <property type="match status" value="1"/>
</dbReference>
<evidence type="ECO:0000313" key="11">
    <source>
        <dbReference type="EMBL" id="KAK7948638.1"/>
    </source>
</evidence>
<feature type="transmembrane region" description="Helical" evidence="10">
    <location>
        <begin position="430"/>
        <end position="453"/>
    </location>
</feature>
<evidence type="ECO:0000256" key="5">
    <source>
        <dbReference type="ARBA" id="ARBA00022692"/>
    </source>
</evidence>
<sequence length="576" mass="61581">MASTSVSDDRAPLLRPSSPASTLGPLSSNSSILDGSRTTSYRAKTRFLRIMAFIGSLLAAAAAGTITVFSLYGPSFQSRLRFTQFEINGVASAMSLALYIPVPLIGYMCDRTGPSRIALISAVLLGGGYGLAAGLYRKGDIALGGLGRKDPILFPFMVFAFVLIGAGTACVYVASVTTCAKNFSKGKYRGLMLVAPIATLGFSGVLVSQVASRILYEKHADGSRGEFSVFYFFVFLSVCLTFVGLFGTFTLRIIDEDELINEAVDELERSGLLEGSEIFRRRSTTSSGYGIASAGGDAEDGGFINSIKDHEDDNDALKKTWLLNSETRRFLSDHTMWWFALGFWLIIGPGEAFINNFGTVIGTLHTPQISESITTPATHVSIIAATNTVARLVVGSLSDFASPKPQSAHLQGGLHSSHAPAGQRITISRIALIITAGIIISLGTLILATGAIQEHGDRFWIVSSLIGAGYGGLFSLMPIIVTIIWGVENFGTNFGIVALFPAIGSTMWGLIYSAVYEAGANTSSPATHSEDDTFCYGTKCYSITFWAMTASIWVGCGMIFWAWKGRNGWAQRGVVI</sequence>
<comment type="subcellular location">
    <subcellularLocation>
        <location evidence="1">Vacuole membrane</location>
        <topology evidence="1">Multi-pass membrane protein</topology>
    </subcellularLocation>
</comment>
<keyword evidence="12" id="KW-1185">Reference proteome</keyword>
<dbReference type="SUPFAM" id="SSF103473">
    <property type="entry name" value="MFS general substrate transporter"/>
    <property type="match status" value="1"/>
</dbReference>
<evidence type="ECO:0000313" key="12">
    <source>
        <dbReference type="Proteomes" id="UP001391051"/>
    </source>
</evidence>
<evidence type="ECO:0000256" key="8">
    <source>
        <dbReference type="ARBA" id="ARBA00039330"/>
    </source>
</evidence>
<keyword evidence="6 10" id="KW-1133">Transmembrane helix</keyword>
<feature type="transmembrane region" description="Helical" evidence="10">
    <location>
        <begin position="156"/>
        <end position="179"/>
    </location>
</feature>
<feature type="transmembrane region" description="Helical" evidence="10">
    <location>
        <begin position="191"/>
        <end position="216"/>
    </location>
</feature>
<evidence type="ECO:0000256" key="3">
    <source>
        <dbReference type="ARBA" id="ARBA00022448"/>
    </source>
</evidence>
<keyword evidence="3" id="KW-0813">Transport</keyword>
<comment type="similarity">
    <text evidence="2">Belongs to the major facilitator superfamily.</text>
</comment>
<dbReference type="Pfam" id="PF07690">
    <property type="entry name" value="MFS_1"/>
    <property type="match status" value="1"/>
</dbReference>
<feature type="transmembrane region" description="Helical" evidence="10">
    <location>
        <begin position="85"/>
        <end position="105"/>
    </location>
</feature>
<accession>A0ABR1Q807</accession>
<proteinExistence type="inferred from homology"/>
<protein>
    <recommendedName>
        <fullName evidence="8">Probable transporter MCH1</fullName>
    </recommendedName>
</protein>
<evidence type="ECO:0000256" key="9">
    <source>
        <dbReference type="SAM" id="MobiDB-lite"/>
    </source>
</evidence>
<evidence type="ECO:0000256" key="4">
    <source>
        <dbReference type="ARBA" id="ARBA00022554"/>
    </source>
</evidence>
<keyword evidence="4" id="KW-0926">Vacuole</keyword>
<reference evidence="11 12" key="1">
    <citation type="submission" date="2023-01" db="EMBL/GenBank/DDBJ databases">
        <title>Analysis of 21 Apiospora genomes using comparative genomics revels a genus with tremendous synthesis potential of carbohydrate active enzymes and secondary metabolites.</title>
        <authorList>
            <person name="Sorensen T."/>
        </authorList>
    </citation>
    <scope>NUCLEOTIDE SEQUENCE [LARGE SCALE GENOMIC DNA]</scope>
    <source>
        <strain evidence="11 12">CBS 24483</strain>
    </source>
</reference>
<dbReference type="Gene3D" id="1.20.1250.20">
    <property type="entry name" value="MFS general substrate transporter like domains"/>
    <property type="match status" value="1"/>
</dbReference>
<dbReference type="EMBL" id="JAQQWE010000006">
    <property type="protein sequence ID" value="KAK7948638.1"/>
    <property type="molecule type" value="Genomic_DNA"/>
</dbReference>
<keyword evidence="7 10" id="KW-0472">Membrane</keyword>
<organism evidence="11 12">
    <name type="scientific">Apiospora aurea</name>
    <dbReference type="NCBI Taxonomy" id="335848"/>
    <lineage>
        <taxon>Eukaryota</taxon>
        <taxon>Fungi</taxon>
        <taxon>Dikarya</taxon>
        <taxon>Ascomycota</taxon>
        <taxon>Pezizomycotina</taxon>
        <taxon>Sordariomycetes</taxon>
        <taxon>Xylariomycetidae</taxon>
        <taxon>Amphisphaeriales</taxon>
        <taxon>Apiosporaceae</taxon>
        <taxon>Apiospora</taxon>
    </lineage>
</organism>
<feature type="compositionally biased region" description="Polar residues" evidence="9">
    <location>
        <begin position="18"/>
        <end position="35"/>
    </location>
</feature>
<dbReference type="PANTHER" id="PTHR21576:SF45">
    <property type="entry name" value="TRANSPORTER MCH1-RELATED"/>
    <property type="match status" value="1"/>
</dbReference>
<dbReference type="RefSeq" id="XP_066698144.1">
    <property type="nucleotide sequence ID" value="XM_066845746.1"/>
</dbReference>
<evidence type="ECO:0000256" key="6">
    <source>
        <dbReference type="ARBA" id="ARBA00022989"/>
    </source>
</evidence>
<comment type="caution">
    <text evidence="11">The sequence shown here is derived from an EMBL/GenBank/DDBJ whole genome shotgun (WGS) entry which is preliminary data.</text>
</comment>